<keyword evidence="3" id="KW-1185">Reference proteome</keyword>
<reference evidence="3" key="1">
    <citation type="submission" date="2017-08" db="EMBL/GenBank/DDBJ databases">
        <authorList>
            <person name="Varghese N."/>
            <person name="Submissions S."/>
        </authorList>
    </citation>
    <scope>NUCLEOTIDE SEQUENCE [LARGE SCALE GENOMIC DNA]</scope>
    <source>
        <strain evidence="3">KCTC 23107</strain>
    </source>
</reference>
<evidence type="ECO:0000313" key="2">
    <source>
        <dbReference type="EMBL" id="SOE08533.1"/>
    </source>
</evidence>
<proteinExistence type="predicted"/>
<organism evidence="2 3">
    <name type="scientific">Hoeflea halophila</name>
    <dbReference type="NCBI Taxonomy" id="714899"/>
    <lineage>
        <taxon>Bacteria</taxon>
        <taxon>Pseudomonadati</taxon>
        <taxon>Pseudomonadota</taxon>
        <taxon>Alphaproteobacteria</taxon>
        <taxon>Hyphomicrobiales</taxon>
        <taxon>Rhizobiaceae</taxon>
        <taxon>Hoeflea</taxon>
    </lineage>
</organism>
<evidence type="ECO:0008006" key="4">
    <source>
        <dbReference type="Google" id="ProtNLM"/>
    </source>
</evidence>
<protein>
    <recommendedName>
        <fullName evidence="4">ElaB/YqjD/DUF883 family membrane-anchored ribosome-binding protein</fullName>
    </recommendedName>
</protein>
<dbReference type="AlphaFoldDB" id="A0A286HL34"/>
<feature type="region of interest" description="Disordered" evidence="1">
    <location>
        <begin position="1"/>
        <end position="46"/>
    </location>
</feature>
<sequence length="173" mass="17963">MTSSKSETMANATDNIKQKISETGEKLKSEARHQSDEAKSRVADEMSNVASALHGASGEFDTGTLQAKLLNQIADGISGAADTVRNKDMSEVVTDVQGFARSNPAVFLGGAALLGFVASRFAKASESRDHDRQPSTTPSYPAATTPASPTATASSAQPVSGSAPTSTRRSETK</sequence>
<accession>A0A286HL34</accession>
<feature type="compositionally biased region" description="Low complexity" evidence="1">
    <location>
        <begin position="134"/>
        <end position="160"/>
    </location>
</feature>
<name>A0A286HL34_9HYPH</name>
<dbReference type="Proteomes" id="UP000219465">
    <property type="component" value="Unassembled WGS sequence"/>
</dbReference>
<feature type="compositionally biased region" description="Basic and acidic residues" evidence="1">
    <location>
        <begin position="16"/>
        <end position="44"/>
    </location>
</feature>
<dbReference type="OrthoDB" id="7889162at2"/>
<feature type="compositionally biased region" description="Polar residues" evidence="1">
    <location>
        <begin position="1"/>
        <end position="15"/>
    </location>
</feature>
<feature type="compositionally biased region" description="Basic and acidic residues" evidence="1">
    <location>
        <begin position="123"/>
        <end position="133"/>
    </location>
</feature>
<dbReference type="RefSeq" id="WP_097104265.1">
    <property type="nucleotide sequence ID" value="NZ_OCPC01000001.1"/>
</dbReference>
<evidence type="ECO:0000313" key="3">
    <source>
        <dbReference type="Proteomes" id="UP000219465"/>
    </source>
</evidence>
<gene>
    <name evidence="2" type="ORF">SAMN05877838_0256</name>
</gene>
<dbReference type="EMBL" id="OCPC01000001">
    <property type="protein sequence ID" value="SOE08533.1"/>
    <property type="molecule type" value="Genomic_DNA"/>
</dbReference>
<evidence type="ECO:0000256" key="1">
    <source>
        <dbReference type="SAM" id="MobiDB-lite"/>
    </source>
</evidence>
<feature type="region of interest" description="Disordered" evidence="1">
    <location>
        <begin position="122"/>
        <end position="173"/>
    </location>
</feature>